<comment type="caution">
    <text evidence="2">The sequence shown here is derived from an EMBL/GenBank/DDBJ whole genome shotgun (WGS) entry which is preliminary data.</text>
</comment>
<sequence length="158" mass="16881">MSRGALALRFDLPPVLDTQAELSGTAAVHSLYSEKSETAAGGDTLDLAAALSCGSEVQRVRVLSDALMAENEHLRGNAAPVALTLLRFNREMLNELARIETVARMKDALLRLDNGAGAPEPPTLRLVMRTVGGGGGGQPARTEPKPGYRPLYGRRRHP</sequence>
<evidence type="ECO:0000256" key="1">
    <source>
        <dbReference type="SAM" id="MobiDB-lite"/>
    </source>
</evidence>
<gene>
    <name evidence="2" type="ORF">MHA02_29500</name>
</gene>
<feature type="region of interest" description="Disordered" evidence="1">
    <location>
        <begin position="130"/>
        <end position="158"/>
    </location>
</feature>
<dbReference type="RefSeq" id="WP_147079958.1">
    <property type="nucleotide sequence ID" value="NZ_BJZT01000032.1"/>
</dbReference>
<organism evidence="2 3">
    <name type="scientific">Methylobacterium haplocladii</name>
    <dbReference type="NCBI Taxonomy" id="1176176"/>
    <lineage>
        <taxon>Bacteria</taxon>
        <taxon>Pseudomonadati</taxon>
        <taxon>Pseudomonadota</taxon>
        <taxon>Alphaproteobacteria</taxon>
        <taxon>Hyphomicrobiales</taxon>
        <taxon>Methylobacteriaceae</taxon>
        <taxon>Methylobacterium</taxon>
    </lineage>
</organism>
<dbReference type="AlphaFoldDB" id="A0A512ISA3"/>
<protein>
    <submittedName>
        <fullName evidence="2">Uncharacterized protein</fullName>
    </submittedName>
</protein>
<proteinExistence type="predicted"/>
<accession>A0A512ISA3</accession>
<keyword evidence="3" id="KW-1185">Reference proteome</keyword>
<dbReference type="Proteomes" id="UP000321258">
    <property type="component" value="Unassembled WGS sequence"/>
</dbReference>
<evidence type="ECO:0000313" key="3">
    <source>
        <dbReference type="Proteomes" id="UP000321258"/>
    </source>
</evidence>
<evidence type="ECO:0000313" key="2">
    <source>
        <dbReference type="EMBL" id="GEP00563.1"/>
    </source>
</evidence>
<dbReference type="EMBL" id="BJZT01000032">
    <property type="protein sequence ID" value="GEP00563.1"/>
    <property type="molecule type" value="Genomic_DNA"/>
</dbReference>
<reference evidence="2 3" key="1">
    <citation type="submission" date="2019-07" db="EMBL/GenBank/DDBJ databases">
        <title>Whole genome shotgun sequence of Methylobacterium haplocladii NBRC 107714.</title>
        <authorList>
            <person name="Hosoyama A."/>
            <person name="Uohara A."/>
            <person name="Ohji S."/>
            <person name="Ichikawa N."/>
        </authorList>
    </citation>
    <scope>NUCLEOTIDE SEQUENCE [LARGE SCALE GENOMIC DNA]</scope>
    <source>
        <strain evidence="2 3">NBRC 107714</strain>
    </source>
</reference>
<name>A0A512ISA3_9HYPH</name>